<sequence>MKNKEKKPHTFPKKTEQGRLKGLFYNNKFVLILSVVIAFIIWVALAFNDTEHFPKRINEVPISVQLSDEAQQQGLTVYSPTKTDTVSVTISGNTLIVNQIRSSDIEVVPMSVSQITAPGDYKIALMGKNVSALSSFEFVNIYPSEWTVHVDRAAKKSFPIKLPANMDKIDTSGYYSPGPTADTESVTISGPETEVNKIDHVSIDYSAGSTALTETKSVQAPLVLYDSSGNVITPSHYVTMSISQVNVTIQVQPKKTVKVRPTFTNQPAGLQMDQDSAFTVTPGTIEIAGPKDTLSKISEVSLEAIDFSQINTTHNSFNQQISQLPTGCTNLSSGTTAQVTLKNMSQYTSKEITITNFTKMNVPDGMTAAMETKSLTVSIVGKESDIATLTDSNITAAVDFSNVQETGTTNAPVSIKIGGNKNCWAYGTYQASVTLSKT</sequence>
<keyword evidence="1" id="KW-1133">Transmembrane helix</keyword>
<dbReference type="KEGG" id="caml:H6X83_02950"/>
<dbReference type="EMBL" id="CP060696">
    <property type="protein sequence ID" value="QNO18622.1"/>
    <property type="molecule type" value="Genomic_DNA"/>
</dbReference>
<dbReference type="AlphaFoldDB" id="A0A7G9WIW0"/>
<evidence type="ECO:0000313" key="2">
    <source>
        <dbReference type="EMBL" id="QNO18622.1"/>
    </source>
</evidence>
<evidence type="ECO:0008006" key="4">
    <source>
        <dbReference type="Google" id="ProtNLM"/>
    </source>
</evidence>
<dbReference type="RefSeq" id="WP_212507688.1">
    <property type="nucleotide sequence ID" value="NZ_CP060696.1"/>
</dbReference>
<dbReference type="InterPro" id="IPR012505">
    <property type="entry name" value="YbbR"/>
</dbReference>
<gene>
    <name evidence="2" type="ORF">H6X83_02950</name>
</gene>
<accession>A0A7G9WIW0</accession>
<dbReference type="Gene3D" id="2.170.120.30">
    <property type="match status" value="2"/>
</dbReference>
<dbReference type="PANTHER" id="PTHR37804:SF1">
    <property type="entry name" value="CDAA REGULATORY PROTEIN CDAR"/>
    <property type="match status" value="1"/>
</dbReference>
<dbReference type="PANTHER" id="PTHR37804">
    <property type="entry name" value="CDAA REGULATORY PROTEIN CDAR"/>
    <property type="match status" value="1"/>
</dbReference>
<organism evidence="2 3">
    <name type="scientific">Caproicibacterium amylolyticum</name>
    <dbReference type="NCBI Taxonomy" id="2766537"/>
    <lineage>
        <taxon>Bacteria</taxon>
        <taxon>Bacillati</taxon>
        <taxon>Bacillota</taxon>
        <taxon>Clostridia</taxon>
        <taxon>Eubacteriales</taxon>
        <taxon>Oscillospiraceae</taxon>
        <taxon>Caproicibacterium</taxon>
    </lineage>
</organism>
<dbReference type="Gene3D" id="2.170.120.40">
    <property type="entry name" value="YbbR-like domain"/>
    <property type="match status" value="2"/>
</dbReference>
<dbReference type="Pfam" id="PF07949">
    <property type="entry name" value="YbbR"/>
    <property type="match status" value="2"/>
</dbReference>
<evidence type="ECO:0000256" key="1">
    <source>
        <dbReference type="SAM" id="Phobius"/>
    </source>
</evidence>
<keyword evidence="3" id="KW-1185">Reference proteome</keyword>
<reference evidence="2 3" key="1">
    <citation type="submission" date="2020-08" db="EMBL/GenBank/DDBJ databases">
        <authorList>
            <person name="Ren C."/>
            <person name="Gu Y."/>
            <person name="Xu Y."/>
        </authorList>
    </citation>
    <scope>NUCLEOTIDE SEQUENCE [LARGE SCALE GENOMIC DNA]</scope>
    <source>
        <strain evidence="2 3">LBM18003</strain>
    </source>
</reference>
<dbReference type="Proteomes" id="UP000516046">
    <property type="component" value="Chromosome"/>
</dbReference>
<protein>
    <recommendedName>
        <fullName evidence="4">YbbR domain-containing protein</fullName>
    </recommendedName>
</protein>
<name>A0A7G9WIW0_9FIRM</name>
<proteinExistence type="predicted"/>
<keyword evidence="1" id="KW-0472">Membrane</keyword>
<keyword evidence="1" id="KW-0812">Transmembrane</keyword>
<dbReference type="InterPro" id="IPR053154">
    <property type="entry name" value="c-di-AMP_regulator"/>
</dbReference>
<evidence type="ECO:0000313" key="3">
    <source>
        <dbReference type="Proteomes" id="UP000516046"/>
    </source>
</evidence>
<feature type="transmembrane region" description="Helical" evidence="1">
    <location>
        <begin position="29"/>
        <end position="47"/>
    </location>
</feature>